<organism evidence="3">
    <name type="scientific">Selaginella moellendorffii</name>
    <name type="common">Spikemoss</name>
    <dbReference type="NCBI Taxonomy" id="88036"/>
    <lineage>
        <taxon>Eukaryota</taxon>
        <taxon>Viridiplantae</taxon>
        <taxon>Streptophyta</taxon>
        <taxon>Embryophyta</taxon>
        <taxon>Tracheophyta</taxon>
        <taxon>Lycopodiopsida</taxon>
        <taxon>Selaginellales</taxon>
        <taxon>Selaginellaceae</taxon>
        <taxon>Selaginella</taxon>
    </lineage>
</organism>
<evidence type="ECO:0000259" key="1">
    <source>
        <dbReference type="PROSITE" id="PS50969"/>
    </source>
</evidence>
<dbReference type="InterPro" id="IPR023214">
    <property type="entry name" value="HAD_sf"/>
</dbReference>
<feature type="non-terminal residue" evidence="2">
    <location>
        <position position="1"/>
    </location>
</feature>
<dbReference type="AlphaFoldDB" id="D8T3J4"/>
<dbReference type="PROSITE" id="PS50969">
    <property type="entry name" value="FCP1"/>
    <property type="match status" value="1"/>
</dbReference>
<keyword evidence="3" id="KW-1185">Reference proteome</keyword>
<dbReference type="InterPro" id="IPR036412">
    <property type="entry name" value="HAD-like_sf"/>
</dbReference>
<dbReference type="FunCoup" id="D8T3J4">
    <property type="interactions" value="133"/>
</dbReference>
<dbReference type="NCBIfam" id="TIGR02251">
    <property type="entry name" value="HIF-SF_euk"/>
    <property type="match status" value="1"/>
</dbReference>
<name>D8T3J4_SELML</name>
<dbReference type="CDD" id="cd07521">
    <property type="entry name" value="HAD_FCP1-like"/>
    <property type="match status" value="1"/>
</dbReference>
<dbReference type="InterPro" id="IPR004274">
    <property type="entry name" value="FCP1_dom"/>
</dbReference>
<accession>D8T3J4</accession>
<dbReference type="GO" id="GO:0004721">
    <property type="term" value="F:phosphoprotein phosphatase activity"/>
    <property type="evidence" value="ECO:0000318"/>
    <property type="project" value="GO_Central"/>
</dbReference>
<dbReference type="KEGG" id="smo:SELMODRAFT_131171"/>
<dbReference type="Gene3D" id="3.40.50.1000">
    <property type="entry name" value="HAD superfamily/HAD-like"/>
    <property type="match status" value="1"/>
</dbReference>
<feature type="domain" description="FCP1 homology" evidence="1">
    <location>
        <begin position="1"/>
        <end position="174"/>
    </location>
</feature>
<sequence>VILDLDETLVCAYDSAGLPPGLHSRAVNTGMTWFQLECLAADKDKEGNVKINCVMVYERPGLREFLARVSQFAELVLFTAGLEGYARPLVDRIDPENRISARLYRPATLVTCYREHIKDLSRLGRDLRRTVIIDNNPCSFILQPSNGIPCVPFTAENPNDSQLLDVLLPLLELLAAQEDVRPTLKDRYEMAAWFHSRGILVTRRRC</sequence>
<dbReference type="InterPro" id="IPR050365">
    <property type="entry name" value="TIM50"/>
</dbReference>
<reference evidence="2 3" key="1">
    <citation type="journal article" date="2011" name="Science">
        <title>The Selaginella genome identifies genetic changes associated with the evolution of vascular plants.</title>
        <authorList>
            <person name="Banks J.A."/>
            <person name="Nishiyama T."/>
            <person name="Hasebe M."/>
            <person name="Bowman J.L."/>
            <person name="Gribskov M."/>
            <person name="dePamphilis C."/>
            <person name="Albert V.A."/>
            <person name="Aono N."/>
            <person name="Aoyama T."/>
            <person name="Ambrose B.A."/>
            <person name="Ashton N.W."/>
            <person name="Axtell M.J."/>
            <person name="Barker E."/>
            <person name="Barker M.S."/>
            <person name="Bennetzen J.L."/>
            <person name="Bonawitz N.D."/>
            <person name="Chapple C."/>
            <person name="Cheng C."/>
            <person name="Correa L.G."/>
            <person name="Dacre M."/>
            <person name="DeBarry J."/>
            <person name="Dreyer I."/>
            <person name="Elias M."/>
            <person name="Engstrom E.M."/>
            <person name="Estelle M."/>
            <person name="Feng L."/>
            <person name="Finet C."/>
            <person name="Floyd S.K."/>
            <person name="Frommer W.B."/>
            <person name="Fujita T."/>
            <person name="Gramzow L."/>
            <person name="Gutensohn M."/>
            <person name="Harholt J."/>
            <person name="Hattori M."/>
            <person name="Heyl A."/>
            <person name="Hirai T."/>
            <person name="Hiwatashi Y."/>
            <person name="Ishikawa M."/>
            <person name="Iwata M."/>
            <person name="Karol K.G."/>
            <person name="Koehler B."/>
            <person name="Kolukisaoglu U."/>
            <person name="Kubo M."/>
            <person name="Kurata T."/>
            <person name="Lalonde S."/>
            <person name="Li K."/>
            <person name="Li Y."/>
            <person name="Litt A."/>
            <person name="Lyons E."/>
            <person name="Manning G."/>
            <person name="Maruyama T."/>
            <person name="Michael T.P."/>
            <person name="Mikami K."/>
            <person name="Miyazaki S."/>
            <person name="Morinaga S."/>
            <person name="Murata T."/>
            <person name="Mueller-Roeber B."/>
            <person name="Nelson D.R."/>
            <person name="Obara M."/>
            <person name="Oguri Y."/>
            <person name="Olmstead R.G."/>
            <person name="Onodera N."/>
            <person name="Petersen B.L."/>
            <person name="Pils B."/>
            <person name="Prigge M."/>
            <person name="Rensing S.A."/>
            <person name="Riano-Pachon D.M."/>
            <person name="Roberts A.W."/>
            <person name="Sato Y."/>
            <person name="Scheller H.V."/>
            <person name="Schulz B."/>
            <person name="Schulz C."/>
            <person name="Shakirov E.V."/>
            <person name="Shibagaki N."/>
            <person name="Shinohara N."/>
            <person name="Shippen D.E."/>
            <person name="Soerensen I."/>
            <person name="Sotooka R."/>
            <person name="Sugimoto N."/>
            <person name="Sugita M."/>
            <person name="Sumikawa N."/>
            <person name="Tanurdzic M."/>
            <person name="Theissen G."/>
            <person name="Ulvskov P."/>
            <person name="Wakazuki S."/>
            <person name="Weng J.K."/>
            <person name="Willats W.W."/>
            <person name="Wipf D."/>
            <person name="Wolf P.G."/>
            <person name="Yang L."/>
            <person name="Zimmer A.D."/>
            <person name="Zhu Q."/>
            <person name="Mitros T."/>
            <person name="Hellsten U."/>
            <person name="Loque D."/>
            <person name="Otillar R."/>
            <person name="Salamov A."/>
            <person name="Schmutz J."/>
            <person name="Shapiro H."/>
            <person name="Lindquist E."/>
            <person name="Lucas S."/>
            <person name="Rokhsar D."/>
            <person name="Grigoriev I.V."/>
        </authorList>
    </citation>
    <scope>NUCLEOTIDE SEQUENCE [LARGE SCALE GENOMIC DNA]</scope>
</reference>
<dbReference type="PANTHER" id="PTHR12210">
    <property type="entry name" value="DULLARD PROTEIN PHOSPHATASE"/>
    <property type="match status" value="1"/>
</dbReference>
<dbReference type="EMBL" id="GL377670">
    <property type="protein sequence ID" value="EFJ08706.1"/>
    <property type="molecule type" value="Genomic_DNA"/>
</dbReference>
<evidence type="ECO:0000313" key="2">
    <source>
        <dbReference type="EMBL" id="EFJ08706.1"/>
    </source>
</evidence>
<dbReference type="InterPro" id="IPR011948">
    <property type="entry name" value="Dullard_phosphatase"/>
</dbReference>
<gene>
    <name evidence="2" type="ORF">SELMODRAFT_131171</name>
</gene>
<dbReference type="Proteomes" id="UP000001514">
    <property type="component" value="Unassembled WGS sequence"/>
</dbReference>
<dbReference type="Pfam" id="PF03031">
    <property type="entry name" value="NIF"/>
    <property type="match status" value="1"/>
</dbReference>
<dbReference type="InParanoid" id="D8T3J4"/>
<protein>
    <recommendedName>
        <fullName evidence="1">FCP1 homology domain-containing protein</fullName>
    </recommendedName>
</protein>
<dbReference type="SMART" id="SM00577">
    <property type="entry name" value="CPDc"/>
    <property type="match status" value="1"/>
</dbReference>
<proteinExistence type="predicted"/>
<dbReference type="SUPFAM" id="SSF56784">
    <property type="entry name" value="HAD-like"/>
    <property type="match status" value="1"/>
</dbReference>
<dbReference type="eggNOG" id="KOG1605">
    <property type="taxonomic scope" value="Eukaryota"/>
</dbReference>
<dbReference type="Gramene" id="EFJ08706">
    <property type="protein sequence ID" value="EFJ08706"/>
    <property type="gene ID" value="SELMODRAFT_131171"/>
</dbReference>
<dbReference type="HOGENOM" id="CLU_020262_4_5_1"/>
<dbReference type="OMA" id="RFTHRLY"/>
<evidence type="ECO:0000313" key="3">
    <source>
        <dbReference type="Proteomes" id="UP000001514"/>
    </source>
</evidence>
<dbReference type="STRING" id="88036.D8T3J4"/>